<comment type="function">
    <text evidence="1 9">Catalyzes the hydrolysis of N-formyl-L-kynurenine to L-kynurenine, the second step in the kynurenine pathway of tryptophan degradation.</text>
</comment>
<evidence type="ECO:0000313" key="11">
    <source>
        <dbReference type="Proteomes" id="UP000676409"/>
    </source>
</evidence>
<keyword evidence="6 9" id="KW-0823">Tryptophan catabolism</keyword>
<dbReference type="GO" id="GO:0019441">
    <property type="term" value="P:L-tryptophan catabolic process to kynurenine"/>
    <property type="evidence" value="ECO:0007669"/>
    <property type="project" value="UniProtKB-UniRule"/>
</dbReference>
<organism evidence="10 11">
    <name type="scientific">Phenylobacterium montanum</name>
    <dbReference type="NCBI Taxonomy" id="2823693"/>
    <lineage>
        <taxon>Bacteria</taxon>
        <taxon>Pseudomonadati</taxon>
        <taxon>Pseudomonadota</taxon>
        <taxon>Alphaproteobacteria</taxon>
        <taxon>Caulobacterales</taxon>
        <taxon>Caulobacteraceae</taxon>
        <taxon>Phenylobacterium</taxon>
    </lineage>
</organism>
<evidence type="ECO:0000256" key="9">
    <source>
        <dbReference type="HAMAP-Rule" id="MF_01969"/>
    </source>
</evidence>
<dbReference type="PANTHER" id="PTHR31118:SF32">
    <property type="entry name" value="KYNURENINE FORMAMIDASE"/>
    <property type="match status" value="1"/>
</dbReference>
<dbReference type="InterPro" id="IPR007325">
    <property type="entry name" value="KFase/CYL"/>
</dbReference>
<feature type="binding site" evidence="9">
    <location>
        <position position="54"/>
    </location>
    <ligand>
        <name>Zn(2+)</name>
        <dbReference type="ChEBI" id="CHEBI:29105"/>
        <label>1</label>
    </ligand>
</feature>
<dbReference type="KEGG" id="caul:KCG34_02535"/>
<feature type="binding site" evidence="9">
    <location>
        <position position="18"/>
    </location>
    <ligand>
        <name>substrate</name>
    </ligand>
</feature>
<dbReference type="RefSeq" id="WP_211938834.1">
    <property type="nucleotide sequence ID" value="NZ_CP073078.1"/>
</dbReference>
<feature type="binding site" evidence="9">
    <location>
        <position position="160"/>
    </location>
    <ligand>
        <name>Zn(2+)</name>
        <dbReference type="ChEBI" id="CHEBI:29105"/>
        <label>2</label>
    </ligand>
</feature>
<dbReference type="EMBL" id="CP073078">
    <property type="protein sequence ID" value="QUD88784.1"/>
    <property type="molecule type" value="Genomic_DNA"/>
</dbReference>
<reference evidence="10" key="1">
    <citation type="submission" date="2021-04" db="EMBL/GenBank/DDBJ databases">
        <title>The complete genome sequence of Caulobacter sp. S6.</title>
        <authorList>
            <person name="Tang Y."/>
            <person name="Ouyang W."/>
            <person name="Liu Q."/>
            <person name="Huang B."/>
            <person name="Guo Z."/>
            <person name="Lei P."/>
        </authorList>
    </citation>
    <scope>NUCLEOTIDE SEQUENCE</scope>
    <source>
        <strain evidence="10">S6</strain>
    </source>
</reference>
<gene>
    <name evidence="9 10" type="primary">kynB</name>
    <name evidence="10" type="ORF">KCG34_02535</name>
</gene>
<keyword evidence="5 9" id="KW-0862">Zinc</keyword>
<evidence type="ECO:0000256" key="1">
    <source>
        <dbReference type="ARBA" id="ARBA00002204"/>
    </source>
</evidence>
<feature type="binding site" evidence="9">
    <location>
        <position position="52"/>
    </location>
    <ligand>
        <name>Zn(2+)</name>
        <dbReference type="ChEBI" id="CHEBI:29105"/>
        <label>1</label>
    </ligand>
</feature>
<dbReference type="GO" id="GO:0004328">
    <property type="term" value="F:formamidase activity"/>
    <property type="evidence" value="ECO:0007669"/>
    <property type="project" value="InterPro"/>
</dbReference>
<keyword evidence="4 9" id="KW-0378">Hydrolase</keyword>
<feature type="active site" description="Proton donor/acceptor" evidence="9">
    <location>
        <position position="58"/>
    </location>
</feature>
<evidence type="ECO:0000256" key="7">
    <source>
        <dbReference type="ARBA" id="ARBA00048496"/>
    </source>
</evidence>
<evidence type="ECO:0000256" key="4">
    <source>
        <dbReference type="ARBA" id="ARBA00022801"/>
    </source>
</evidence>
<dbReference type="AlphaFoldDB" id="A0A975IVP9"/>
<feature type="binding site" evidence="9">
    <location>
        <position position="54"/>
    </location>
    <ligand>
        <name>Zn(2+)</name>
        <dbReference type="ChEBI" id="CHEBI:29105"/>
        <label>2</label>
    </ligand>
</feature>
<evidence type="ECO:0000256" key="6">
    <source>
        <dbReference type="ARBA" id="ARBA00023079"/>
    </source>
</evidence>
<feature type="binding site" evidence="9">
    <location>
        <position position="172"/>
    </location>
    <ligand>
        <name>Zn(2+)</name>
        <dbReference type="ChEBI" id="CHEBI:29105"/>
        <label>2</label>
    </ligand>
</feature>
<protein>
    <recommendedName>
        <fullName evidence="9">Kynurenine formamidase</fullName>
        <shortName evidence="9">KFA</shortName>
        <shortName evidence="9">KFase</shortName>
        <ecNumber evidence="9">3.5.1.9</ecNumber>
    </recommendedName>
    <alternativeName>
        <fullName evidence="9">Arylformamidase</fullName>
    </alternativeName>
    <alternativeName>
        <fullName evidence="9">N-formylkynurenine formamidase</fullName>
        <shortName evidence="9">FKF</shortName>
    </alternativeName>
</protein>
<feature type="binding site" evidence="9">
    <location>
        <position position="172"/>
    </location>
    <ligand>
        <name>Zn(2+)</name>
        <dbReference type="ChEBI" id="CHEBI:29105"/>
        <label>1</label>
    </ligand>
</feature>
<dbReference type="EC" id="3.5.1.9" evidence="9"/>
<evidence type="ECO:0000256" key="2">
    <source>
        <dbReference type="ARBA" id="ARBA00011738"/>
    </source>
</evidence>
<dbReference type="FunFam" id="3.50.30.50:FF:000001">
    <property type="entry name" value="Kynurenine formamidase"/>
    <property type="match status" value="1"/>
</dbReference>
<dbReference type="Gene3D" id="3.50.30.50">
    <property type="entry name" value="Putative cyclase"/>
    <property type="match status" value="1"/>
</dbReference>
<comment type="subunit">
    <text evidence="2 9">Homodimer.</text>
</comment>
<evidence type="ECO:0000256" key="8">
    <source>
        <dbReference type="ARBA" id="ARBA00060547"/>
    </source>
</evidence>
<accession>A0A975IVP9</accession>
<dbReference type="HAMAP" id="MF_01969">
    <property type="entry name" value="KynB"/>
    <property type="match status" value="1"/>
</dbReference>
<dbReference type="GO" id="GO:0008270">
    <property type="term" value="F:zinc ion binding"/>
    <property type="evidence" value="ECO:0007669"/>
    <property type="project" value="UniProtKB-UniRule"/>
</dbReference>
<name>A0A975IVP9_9CAUL</name>
<dbReference type="GO" id="GO:0004061">
    <property type="term" value="F:arylformamidase activity"/>
    <property type="evidence" value="ECO:0007669"/>
    <property type="project" value="UniProtKB-UniRule"/>
</dbReference>
<comment type="pathway">
    <text evidence="8 9">Amino-acid degradation; L-tryptophan degradation via kynurenine pathway; L-kynurenine from L-tryptophan: step 2/2.</text>
</comment>
<evidence type="ECO:0000313" key="10">
    <source>
        <dbReference type="EMBL" id="QUD88784.1"/>
    </source>
</evidence>
<comment type="catalytic activity">
    <reaction evidence="7 9">
        <text>N-formyl-L-kynurenine + H2O = L-kynurenine + formate + H(+)</text>
        <dbReference type="Rhea" id="RHEA:13009"/>
        <dbReference type="ChEBI" id="CHEBI:15377"/>
        <dbReference type="ChEBI" id="CHEBI:15378"/>
        <dbReference type="ChEBI" id="CHEBI:15740"/>
        <dbReference type="ChEBI" id="CHEBI:57959"/>
        <dbReference type="ChEBI" id="CHEBI:58629"/>
        <dbReference type="EC" id="3.5.1.9"/>
    </reaction>
</comment>
<evidence type="ECO:0000256" key="3">
    <source>
        <dbReference type="ARBA" id="ARBA00022723"/>
    </source>
</evidence>
<dbReference type="SUPFAM" id="SSF102198">
    <property type="entry name" value="Putative cyclase"/>
    <property type="match status" value="1"/>
</dbReference>
<keyword evidence="3 9" id="KW-0479">Metal-binding</keyword>
<dbReference type="InterPro" id="IPR037175">
    <property type="entry name" value="KFase_sf"/>
</dbReference>
<dbReference type="PANTHER" id="PTHR31118">
    <property type="entry name" value="CYCLASE-LIKE PROTEIN 2"/>
    <property type="match status" value="1"/>
</dbReference>
<comment type="cofactor">
    <cofactor evidence="9">
        <name>Zn(2+)</name>
        <dbReference type="ChEBI" id="CHEBI:29105"/>
    </cofactor>
    <text evidence="9">Binds 2 zinc ions per subunit.</text>
</comment>
<dbReference type="Proteomes" id="UP000676409">
    <property type="component" value="Chromosome"/>
</dbReference>
<sequence>MGRLWDISQPIRPGLPTWPGDTRFQAERTWRIEPGCPVNVSRIVLSTHTGAHADAPLHYDPDGVSAEAMDLARYIGPCRLIDARGARDVVRWRDVEGAIEGAPPRVLFRTFEAFPVETWTSDFTAIDPDLVEALAEQGVVLIGLDSPSVDPEASKDLLAHNAIRRRGLSILEGLLLDEPPPGDYELIALPLPLVGLDASPVRAVLRELG</sequence>
<dbReference type="NCBIfam" id="TIGR03035">
    <property type="entry name" value="trp_arylform"/>
    <property type="match status" value="1"/>
</dbReference>
<proteinExistence type="inferred from homology"/>
<feature type="binding site" evidence="9">
    <location>
        <position position="48"/>
    </location>
    <ligand>
        <name>Zn(2+)</name>
        <dbReference type="ChEBI" id="CHEBI:29105"/>
        <label>1</label>
    </ligand>
</feature>
<evidence type="ECO:0000256" key="5">
    <source>
        <dbReference type="ARBA" id="ARBA00022833"/>
    </source>
</evidence>
<comment type="similarity">
    <text evidence="9">Belongs to the Cyclase 1 superfamily. KynB family.</text>
</comment>
<dbReference type="InterPro" id="IPR017484">
    <property type="entry name" value="Kynurenine_formamidase_bac"/>
</dbReference>
<keyword evidence="11" id="KW-1185">Reference proteome</keyword>
<dbReference type="Pfam" id="PF04199">
    <property type="entry name" value="Cyclase"/>
    <property type="match status" value="1"/>
</dbReference>